<dbReference type="STRING" id="139825.A0A401GZT3"/>
<keyword evidence="1" id="KW-0723">Serine/threonine-protein kinase</keyword>
<dbReference type="PROSITE" id="PS00107">
    <property type="entry name" value="PROTEIN_KINASE_ATP"/>
    <property type="match status" value="1"/>
</dbReference>
<keyword evidence="9" id="KW-1185">Reference proteome</keyword>
<dbReference type="AlphaFoldDB" id="A0A401GZT3"/>
<dbReference type="InterPro" id="IPR017441">
    <property type="entry name" value="Protein_kinase_ATP_BS"/>
</dbReference>
<dbReference type="InterPro" id="IPR000719">
    <property type="entry name" value="Prot_kinase_dom"/>
</dbReference>
<gene>
    <name evidence="8" type="ORF">SCP_1103390</name>
</gene>
<evidence type="ECO:0000256" key="4">
    <source>
        <dbReference type="ARBA" id="ARBA00022777"/>
    </source>
</evidence>
<dbReference type="PANTHER" id="PTHR24345">
    <property type="entry name" value="SERINE/THREONINE-PROTEIN KINASE PLK"/>
    <property type="match status" value="1"/>
</dbReference>
<dbReference type="GO" id="GO:0005634">
    <property type="term" value="C:nucleus"/>
    <property type="evidence" value="ECO:0007669"/>
    <property type="project" value="TreeGrafter"/>
</dbReference>
<evidence type="ECO:0000256" key="3">
    <source>
        <dbReference type="ARBA" id="ARBA00022741"/>
    </source>
</evidence>
<dbReference type="PROSITE" id="PS50011">
    <property type="entry name" value="PROTEIN_KINASE_DOM"/>
    <property type="match status" value="1"/>
</dbReference>
<dbReference type="PANTHER" id="PTHR24345:SF91">
    <property type="entry name" value="SERINE_THREONINE-PROTEIN KINASE PLK4"/>
    <property type="match status" value="1"/>
</dbReference>
<keyword evidence="2" id="KW-0808">Transferase</keyword>
<evidence type="ECO:0000256" key="5">
    <source>
        <dbReference type="ARBA" id="ARBA00022840"/>
    </source>
</evidence>
<name>A0A401GZT3_9APHY</name>
<keyword evidence="4" id="KW-0418">Kinase</keyword>
<dbReference type="EMBL" id="BFAD01000011">
    <property type="protein sequence ID" value="GBE87662.1"/>
    <property type="molecule type" value="Genomic_DNA"/>
</dbReference>
<dbReference type="SUPFAM" id="SSF56112">
    <property type="entry name" value="Protein kinase-like (PK-like)"/>
    <property type="match status" value="1"/>
</dbReference>
<dbReference type="Pfam" id="PF00069">
    <property type="entry name" value="Pkinase"/>
    <property type="match status" value="1"/>
</dbReference>
<dbReference type="InterPro" id="IPR008271">
    <property type="entry name" value="Ser/Thr_kinase_AS"/>
</dbReference>
<dbReference type="Gene3D" id="1.10.510.10">
    <property type="entry name" value="Transferase(Phosphotransferase) domain 1"/>
    <property type="match status" value="1"/>
</dbReference>
<dbReference type="PROSITE" id="PS00108">
    <property type="entry name" value="PROTEIN_KINASE_ST"/>
    <property type="match status" value="1"/>
</dbReference>
<proteinExistence type="predicted"/>
<accession>A0A401GZT3</accession>
<evidence type="ECO:0000256" key="2">
    <source>
        <dbReference type="ARBA" id="ARBA00022679"/>
    </source>
</evidence>
<dbReference type="Proteomes" id="UP000287166">
    <property type="component" value="Unassembled WGS sequence"/>
</dbReference>
<evidence type="ECO:0000259" key="7">
    <source>
        <dbReference type="PROSITE" id="PS50011"/>
    </source>
</evidence>
<dbReference type="GeneID" id="38784579"/>
<dbReference type="InParanoid" id="A0A401GZT3"/>
<evidence type="ECO:0000256" key="1">
    <source>
        <dbReference type="ARBA" id="ARBA00022527"/>
    </source>
</evidence>
<dbReference type="GO" id="GO:0004674">
    <property type="term" value="F:protein serine/threonine kinase activity"/>
    <property type="evidence" value="ECO:0007669"/>
    <property type="project" value="UniProtKB-KW"/>
</dbReference>
<reference evidence="8 9" key="1">
    <citation type="journal article" date="2018" name="Sci. Rep.">
        <title>Genome sequence of the cauliflower mushroom Sparassis crispa (Hanabiratake) and its association with beneficial usage.</title>
        <authorList>
            <person name="Kiyama R."/>
            <person name="Furutani Y."/>
            <person name="Kawaguchi K."/>
            <person name="Nakanishi T."/>
        </authorList>
    </citation>
    <scope>NUCLEOTIDE SEQUENCE [LARGE SCALE GENOMIC DNA]</scope>
</reference>
<feature type="domain" description="Protein kinase" evidence="7">
    <location>
        <begin position="301"/>
        <end position="570"/>
    </location>
</feature>
<dbReference type="RefSeq" id="XP_027618575.1">
    <property type="nucleotide sequence ID" value="XM_027762774.1"/>
</dbReference>
<feature type="binding site" evidence="6">
    <location>
        <position position="334"/>
    </location>
    <ligand>
        <name>ATP</name>
        <dbReference type="ChEBI" id="CHEBI:30616"/>
    </ligand>
</feature>
<comment type="caution">
    <text evidence="8">The sequence shown here is derived from an EMBL/GenBank/DDBJ whole genome shotgun (WGS) entry which is preliminary data.</text>
</comment>
<evidence type="ECO:0000313" key="9">
    <source>
        <dbReference type="Proteomes" id="UP000287166"/>
    </source>
</evidence>
<organism evidence="8 9">
    <name type="scientific">Sparassis crispa</name>
    <dbReference type="NCBI Taxonomy" id="139825"/>
    <lineage>
        <taxon>Eukaryota</taxon>
        <taxon>Fungi</taxon>
        <taxon>Dikarya</taxon>
        <taxon>Basidiomycota</taxon>
        <taxon>Agaricomycotina</taxon>
        <taxon>Agaricomycetes</taxon>
        <taxon>Polyporales</taxon>
        <taxon>Sparassidaceae</taxon>
        <taxon>Sparassis</taxon>
    </lineage>
</organism>
<dbReference type="SMART" id="SM00220">
    <property type="entry name" value="S_TKc"/>
    <property type="match status" value="1"/>
</dbReference>
<dbReference type="GO" id="GO:0005524">
    <property type="term" value="F:ATP binding"/>
    <property type="evidence" value="ECO:0007669"/>
    <property type="project" value="UniProtKB-UniRule"/>
</dbReference>
<dbReference type="InterPro" id="IPR011009">
    <property type="entry name" value="Kinase-like_dom_sf"/>
</dbReference>
<protein>
    <recommendedName>
        <fullName evidence="7">Protein kinase domain-containing protein</fullName>
    </recommendedName>
</protein>
<sequence length="731" mass="81292">MAILKLTSVSLPLLSGKSKAAHQTPSHSRRPVDSSWKIPLSRVFPNIASMTSNTPTPHSPVHSDIQERSLSADFDISYFYGTAPSLRSSPQSLQALTIAMAAPIPFIPLSFARYRRDIRRRNEDFEAADETVPFAVRTQNLIPLRDALARDDIRRRLEGFELAEEKRSTRRDGMYLGSSPWASCSMPNITSEEDMQIAETGMRLSTASTVPSVYSTASWLGVDVDDVDGLEIHSISVLFDADLSPENSLVDDASGRIRRLCDVTDLSTSSFDEESFLRMASSLGCSAIPNLVGHSIDGGRLRFTDMIGSGSNGIIFLAIDTTSHVANRTKYAVKCLVKGQKGTRQYELQKQEIFYHKLVSYHPNVVTLHHVVEDNFYFFLVLDYCRGGDLFSLLSQPTALRGNSILVKRIYLQILDAVEACHAVGIFHRDIKPENILCNEDGSRVYLSDFGLATRKTHSMSFGAGSVYYMSPECIGEDVGREGYSTRANDVWALGVILTSMISGHNPWRKASYTDECYKSFQRNPDFLRDMLPISAGANAILQRTFKHDPSRRVCIPRLRAMIIQLDTFFLLADEIAVSNRYVKKVAKEFLNNGVEEVMYDGSSGDQDCHLKSCREEVAFSPTAIDRINSLETVSLGESSCSDRDEIRCIPRSCPTNTITFSWEEPSDESYGHPIPKLDPHPSFSSLGVPKHVAVSPITSAGNSLSLSKRRAFTSSPGVQFFRRVAARFFV</sequence>
<keyword evidence="3 6" id="KW-0547">Nucleotide-binding</keyword>
<dbReference type="OrthoDB" id="541276at2759"/>
<evidence type="ECO:0000313" key="8">
    <source>
        <dbReference type="EMBL" id="GBE87662.1"/>
    </source>
</evidence>
<evidence type="ECO:0000256" key="6">
    <source>
        <dbReference type="PROSITE-ProRule" id="PRU10141"/>
    </source>
</evidence>
<keyword evidence="5 6" id="KW-0067">ATP-binding</keyword>